<keyword evidence="2" id="KW-1003">Cell membrane</keyword>
<evidence type="ECO:0000256" key="1">
    <source>
        <dbReference type="ARBA" id="ARBA00022448"/>
    </source>
</evidence>
<dbReference type="GO" id="GO:0022857">
    <property type="term" value="F:transmembrane transporter activity"/>
    <property type="evidence" value="ECO:0007669"/>
    <property type="project" value="UniProtKB-ARBA"/>
</dbReference>
<dbReference type="GO" id="GO:0005886">
    <property type="term" value="C:plasma membrane"/>
    <property type="evidence" value="ECO:0007669"/>
    <property type="project" value="TreeGrafter"/>
</dbReference>
<keyword evidence="8" id="KW-0378">Hydrolase</keyword>
<comment type="similarity">
    <text evidence="5">Belongs to the ABC transporter superfamily. Macrolide exporter (TC 3.A.1.122) family.</text>
</comment>
<keyword evidence="2" id="KW-0997">Cell inner membrane</keyword>
<dbReference type="eggNOG" id="COG4181">
    <property type="taxonomic scope" value="Bacteria"/>
</dbReference>
<gene>
    <name evidence="8" type="ordered locus">Rru_A3651</name>
</gene>
<dbReference type="PANTHER" id="PTHR24220">
    <property type="entry name" value="IMPORT ATP-BINDING PROTEIN"/>
    <property type="match status" value="1"/>
</dbReference>
<keyword evidence="1" id="KW-0813">Transport</keyword>
<dbReference type="EnsemblBacteria" id="ABC24445">
    <property type="protein sequence ID" value="ABC24445"/>
    <property type="gene ID" value="Rru_A3651"/>
</dbReference>
<dbReference type="HOGENOM" id="CLU_000604_1_22_5"/>
<dbReference type="InterPro" id="IPR027417">
    <property type="entry name" value="P-loop_NTPase"/>
</dbReference>
<keyword evidence="2" id="KW-0472">Membrane</keyword>
<dbReference type="Gene3D" id="3.40.50.300">
    <property type="entry name" value="P-loop containing nucleotide triphosphate hydrolases"/>
    <property type="match status" value="1"/>
</dbReference>
<evidence type="ECO:0000256" key="5">
    <source>
        <dbReference type="ARBA" id="ARBA00038388"/>
    </source>
</evidence>
<dbReference type="PATRIC" id="fig|269796.9.peg.3773"/>
<evidence type="ECO:0000313" key="9">
    <source>
        <dbReference type="Proteomes" id="UP000001929"/>
    </source>
</evidence>
<dbReference type="PROSITE" id="PS50893">
    <property type="entry name" value="ABC_TRANSPORTER_2"/>
    <property type="match status" value="1"/>
</dbReference>
<dbReference type="EC" id="3.6.3.25" evidence="8"/>
<dbReference type="EMBL" id="CP000230">
    <property type="protein sequence ID" value="ABC24445.1"/>
    <property type="molecule type" value="Genomic_DNA"/>
</dbReference>
<evidence type="ECO:0000256" key="4">
    <source>
        <dbReference type="ARBA" id="ARBA00022840"/>
    </source>
</evidence>
<dbReference type="SMART" id="SM00382">
    <property type="entry name" value="AAA"/>
    <property type="match status" value="1"/>
</dbReference>
<dbReference type="STRING" id="269796.Rru_A3651"/>
<dbReference type="Proteomes" id="UP000001929">
    <property type="component" value="Chromosome"/>
</dbReference>
<dbReference type="InterPro" id="IPR017911">
    <property type="entry name" value="MacB-like_ATP-bd"/>
</dbReference>
<name>Q2RN50_RHORT</name>
<accession>Q2RN50</accession>
<dbReference type="KEGG" id="rru:Rru_A3651"/>
<reference evidence="8 9" key="1">
    <citation type="journal article" date="2011" name="Stand. Genomic Sci.">
        <title>Complete genome sequence of Rhodospirillum rubrum type strain (S1).</title>
        <authorList>
            <person name="Munk A.C."/>
            <person name="Copeland A."/>
            <person name="Lucas S."/>
            <person name="Lapidus A."/>
            <person name="Del Rio T.G."/>
            <person name="Barry K."/>
            <person name="Detter J.C."/>
            <person name="Hammon N."/>
            <person name="Israni S."/>
            <person name="Pitluck S."/>
            <person name="Brettin T."/>
            <person name="Bruce D."/>
            <person name="Han C."/>
            <person name="Tapia R."/>
            <person name="Gilna P."/>
            <person name="Schmutz J."/>
            <person name="Larimer F."/>
            <person name="Land M."/>
            <person name="Kyrpides N.C."/>
            <person name="Mavromatis K."/>
            <person name="Richardson P."/>
            <person name="Rohde M."/>
            <person name="Goker M."/>
            <person name="Klenk H.P."/>
            <person name="Zhang Y."/>
            <person name="Roberts G.P."/>
            <person name="Reslewic S."/>
            <person name="Schwartz D.C."/>
        </authorList>
    </citation>
    <scope>NUCLEOTIDE SEQUENCE [LARGE SCALE GENOMIC DNA]</scope>
    <source>
        <strain evidence="9">ATCC 11170 / ATH 1.1.1 / DSM 467 / LMG 4362 / NCIMB 8255 / S1</strain>
    </source>
</reference>
<feature type="domain" description="ABC transporter" evidence="7">
    <location>
        <begin position="2"/>
        <end position="235"/>
    </location>
</feature>
<organism evidence="8 9">
    <name type="scientific">Rhodospirillum rubrum (strain ATCC 11170 / ATH 1.1.1 / DSM 467 / LMG 4362 / NCIMB 8255 / S1)</name>
    <dbReference type="NCBI Taxonomy" id="269796"/>
    <lineage>
        <taxon>Bacteria</taxon>
        <taxon>Pseudomonadati</taxon>
        <taxon>Pseudomonadota</taxon>
        <taxon>Alphaproteobacteria</taxon>
        <taxon>Rhodospirillales</taxon>
        <taxon>Rhodospirillaceae</taxon>
        <taxon>Rhodospirillum</taxon>
    </lineage>
</organism>
<protein>
    <submittedName>
        <fullName evidence="8">ABC transporter component</fullName>
        <ecNumber evidence="8">3.6.3.25</ecNumber>
    </submittedName>
</protein>
<dbReference type="GO" id="GO:0005524">
    <property type="term" value="F:ATP binding"/>
    <property type="evidence" value="ECO:0007669"/>
    <property type="project" value="UniProtKB-KW"/>
</dbReference>
<dbReference type="PhylomeDB" id="Q2RN50"/>
<dbReference type="FunFam" id="3.40.50.300:FF:000032">
    <property type="entry name" value="Export ABC transporter ATP-binding protein"/>
    <property type="match status" value="1"/>
</dbReference>
<dbReference type="CDD" id="cd03255">
    <property type="entry name" value="ABC_MJ0796_LolCDE_FtsE"/>
    <property type="match status" value="1"/>
</dbReference>
<evidence type="ECO:0000256" key="3">
    <source>
        <dbReference type="ARBA" id="ARBA00022741"/>
    </source>
</evidence>
<dbReference type="InterPro" id="IPR003593">
    <property type="entry name" value="AAA+_ATPase"/>
</dbReference>
<sequence>MIDITDLQLKLRGPAGEVNILRGLDLRVAAGETLGVVGPSGSGKTSLLMVACGLERATAGRVVVAGQDLTALSEDALALFRRDSIGIVFQAFHLIPTMTALENVAVPLEFAGRRDAFERARHHLETVGLGHRLGHYPGQLSGGEQQRVALARAFAPEPRLLLADEPTGNLDGETGEKIMALLFDLRARAGTTLVLITHDMDLARRCDRIVHVRDGRITGEESGRGEGSAHSLLAAVE</sequence>
<dbReference type="InterPro" id="IPR017871">
    <property type="entry name" value="ABC_transporter-like_CS"/>
</dbReference>
<keyword evidence="9" id="KW-1185">Reference proteome</keyword>
<keyword evidence="3" id="KW-0547">Nucleotide-binding</keyword>
<dbReference type="Pfam" id="PF00005">
    <property type="entry name" value="ABC_tran"/>
    <property type="match status" value="1"/>
</dbReference>
<dbReference type="GO" id="GO:0098796">
    <property type="term" value="C:membrane protein complex"/>
    <property type="evidence" value="ECO:0007669"/>
    <property type="project" value="UniProtKB-ARBA"/>
</dbReference>
<evidence type="ECO:0000313" key="8">
    <source>
        <dbReference type="EMBL" id="ABC24445.1"/>
    </source>
</evidence>
<dbReference type="PROSITE" id="PS00211">
    <property type="entry name" value="ABC_TRANSPORTER_1"/>
    <property type="match status" value="1"/>
</dbReference>
<evidence type="ECO:0000259" key="7">
    <source>
        <dbReference type="PROSITE" id="PS50893"/>
    </source>
</evidence>
<dbReference type="SUPFAM" id="SSF52540">
    <property type="entry name" value="P-loop containing nucleoside triphosphate hydrolases"/>
    <property type="match status" value="1"/>
</dbReference>
<evidence type="ECO:0000256" key="6">
    <source>
        <dbReference type="SAM" id="MobiDB-lite"/>
    </source>
</evidence>
<feature type="region of interest" description="Disordered" evidence="6">
    <location>
        <begin position="218"/>
        <end position="237"/>
    </location>
</feature>
<evidence type="ECO:0000256" key="2">
    <source>
        <dbReference type="ARBA" id="ARBA00022519"/>
    </source>
</evidence>
<dbReference type="GO" id="GO:0016887">
    <property type="term" value="F:ATP hydrolysis activity"/>
    <property type="evidence" value="ECO:0007669"/>
    <property type="project" value="InterPro"/>
</dbReference>
<keyword evidence="4" id="KW-0067">ATP-binding</keyword>
<dbReference type="InterPro" id="IPR003439">
    <property type="entry name" value="ABC_transporter-like_ATP-bd"/>
</dbReference>
<dbReference type="InterPro" id="IPR015854">
    <property type="entry name" value="ABC_transpr_LolD-like"/>
</dbReference>
<proteinExistence type="inferred from homology"/>
<dbReference type="AlphaFoldDB" id="Q2RN50"/>